<evidence type="ECO:0000313" key="3">
    <source>
        <dbReference type="Proteomes" id="UP000355283"/>
    </source>
</evidence>
<evidence type="ECO:0000313" key="2">
    <source>
        <dbReference type="EMBL" id="TFJ84652.1"/>
    </source>
</evidence>
<dbReference type="AlphaFoldDB" id="A0A4D9CZ37"/>
<keyword evidence="3" id="KW-1185">Reference proteome</keyword>
<protein>
    <submittedName>
        <fullName evidence="2">Uncharacterized protein</fullName>
    </submittedName>
</protein>
<feature type="region of interest" description="Disordered" evidence="1">
    <location>
        <begin position="73"/>
        <end position="146"/>
    </location>
</feature>
<dbReference type="OrthoDB" id="10302871at2759"/>
<dbReference type="EMBL" id="SDOX01000018">
    <property type="protein sequence ID" value="TFJ84652.1"/>
    <property type="molecule type" value="Genomic_DNA"/>
</dbReference>
<name>A0A4D9CZ37_9STRA</name>
<feature type="compositionally biased region" description="Low complexity" evidence="1">
    <location>
        <begin position="101"/>
        <end position="120"/>
    </location>
</feature>
<organism evidence="2 3">
    <name type="scientific">Nannochloropsis salina CCMP1776</name>
    <dbReference type="NCBI Taxonomy" id="1027361"/>
    <lineage>
        <taxon>Eukaryota</taxon>
        <taxon>Sar</taxon>
        <taxon>Stramenopiles</taxon>
        <taxon>Ochrophyta</taxon>
        <taxon>Eustigmatophyceae</taxon>
        <taxon>Eustigmatales</taxon>
        <taxon>Monodopsidaceae</taxon>
        <taxon>Microchloropsis</taxon>
        <taxon>Microchloropsis salina</taxon>
    </lineage>
</organism>
<proteinExistence type="predicted"/>
<evidence type="ECO:0000256" key="1">
    <source>
        <dbReference type="SAM" id="MobiDB-lite"/>
    </source>
</evidence>
<reference evidence="2 3" key="1">
    <citation type="submission" date="2019-01" db="EMBL/GenBank/DDBJ databases">
        <title>Nuclear Genome Assembly of the Microalgal Biofuel strain Nannochloropsis salina CCMP1776.</title>
        <authorList>
            <person name="Hovde B."/>
        </authorList>
    </citation>
    <scope>NUCLEOTIDE SEQUENCE [LARGE SCALE GENOMIC DNA]</scope>
    <source>
        <strain evidence="2 3">CCMP1776</strain>
    </source>
</reference>
<feature type="region of interest" description="Disordered" evidence="1">
    <location>
        <begin position="167"/>
        <end position="197"/>
    </location>
</feature>
<comment type="caution">
    <text evidence="2">The sequence shown here is derived from an EMBL/GenBank/DDBJ whole genome shotgun (WGS) entry which is preliminary data.</text>
</comment>
<gene>
    <name evidence="2" type="ORF">NSK_004117</name>
</gene>
<feature type="compositionally biased region" description="Polar residues" evidence="1">
    <location>
        <begin position="182"/>
        <end position="193"/>
    </location>
</feature>
<dbReference type="Proteomes" id="UP000355283">
    <property type="component" value="Unassembled WGS sequence"/>
</dbReference>
<sequence>MDWRAQYDAHFQKQVRMSALNRIFALVKRYDRKMDAKQQGVLCQQTEQSLWMKAKSIEDYERKIDLKCSKLQAATAPAPAPPVSSQTPPQHEGTQGSTYIPSQQSQQPQQQQQHQQYRQQLPPPSALVSQPSIENHGGKRKLGDMAGSTRSIGVRLAEGCVPSTAMMAQEPVSSEGKRARTGGNTTQSASMPASSPMDVRAQHHIRQGPDRFEDAQSNQRSHGGQLQQLTPAGLGEAQGVSQEVSPPTTRAVLLGPYADLFRFYLEHVDKYMPSARQDNVLKLEQWKQFISNQVAALELSSSANTLLTSKQEEAMKKAILFVHRWHEQYQKAVQAKVVRMSAANAVQDLEVSARQPTISTVPKTDLETELAMLEQGFSQCSYLNIPEGAGVKTEELQERVLLGNAFAQRLSEDAAMAPRVHSRLSWDVLQAKVQTMVREGRETKRLNVLRAIPGLVAAALKKRGLPWDPAATPVLSTPLKRPESLDGVLTRLRATYNAALACLAEHGGGQSGGGGEGPGWDGSKPVGMGFMKALELLKSVDVMLQELRRHQKMGVAADTGSSNPWHPGRGAVRGPWEGDPQALDQFLNALQSREGGVSLNSPRLMAETLKPGEAWLEALRSPATGIRAVTAVEEVLRASSHFKDFAFSSSSHHNTISATFKKGQWEAEILLAERLTRAERDRSAGAATEGTLFPLLVWVSAAGNRASSWSGRLEQEVRAALLRWRDWTQDDPVQTIAAVLEELRLRVQHGARCDLTGRMLKVDGASFEPVPPYTLSGGTGSGLAYRMCL</sequence>
<accession>A0A4D9CZ37</accession>
<feature type="compositionally biased region" description="Low complexity" evidence="1">
    <location>
        <begin position="73"/>
        <end position="90"/>
    </location>
</feature>